<name>A0A6J6WG04_9ZZZZ</name>
<dbReference type="EMBL" id="CAFBNK010000037">
    <property type="protein sequence ID" value="CAB4945630.1"/>
    <property type="molecule type" value="Genomic_DNA"/>
</dbReference>
<proteinExistence type="predicted"/>
<reference evidence="1" key="1">
    <citation type="submission" date="2020-05" db="EMBL/GenBank/DDBJ databases">
        <authorList>
            <person name="Chiriac C."/>
            <person name="Salcher M."/>
            <person name="Ghai R."/>
            <person name="Kavagutti S V."/>
        </authorList>
    </citation>
    <scope>NUCLEOTIDE SEQUENCE</scope>
</reference>
<dbReference type="AlphaFoldDB" id="A0A6J6WG04"/>
<evidence type="ECO:0000313" key="1">
    <source>
        <dbReference type="EMBL" id="CAB4781828.1"/>
    </source>
</evidence>
<dbReference type="EMBL" id="CAEZZY010000088">
    <property type="protein sequence ID" value="CAB4781828.1"/>
    <property type="molecule type" value="Genomic_DNA"/>
</dbReference>
<organism evidence="1">
    <name type="scientific">freshwater metagenome</name>
    <dbReference type="NCBI Taxonomy" id="449393"/>
    <lineage>
        <taxon>unclassified sequences</taxon>
        <taxon>metagenomes</taxon>
        <taxon>ecological metagenomes</taxon>
    </lineage>
</organism>
<accession>A0A6J6WG04</accession>
<evidence type="ECO:0000313" key="2">
    <source>
        <dbReference type="EMBL" id="CAB4945630.1"/>
    </source>
</evidence>
<gene>
    <name evidence="1" type="ORF">UFOPK2928_00844</name>
    <name evidence="2" type="ORF">UFOPK3786_00322</name>
</gene>
<protein>
    <submittedName>
        <fullName evidence="1">Unannotated protein</fullName>
    </submittedName>
</protein>
<sequence>MASAVESGISQSVSSLNLSPSFLVMKKVKMQSSQPISRTAHVSHEMIMKKIYRPPLTSQHCAVAF</sequence>